<sequence length="157" mass="17406">MVGYRKPDAVNWYSTIFIPTVRNVELRRAHTNTPSILHLPTSSEPTTSPTTNVVKPLPQAGPSYAQYEHSSLLHSFFGTLSADLDLRRLKMQHLQFGSCLGMGGRLGKEGRRSAVSEEYLHGRHRVRTSPVVASISAIIYSRGPTSTFDFGGSMWIC</sequence>
<reference evidence="1 2" key="1">
    <citation type="submission" date="2014-06" db="EMBL/GenBank/DDBJ databases">
        <title>Evolutionary Origins and Diversification of the Mycorrhizal Mutualists.</title>
        <authorList>
            <consortium name="DOE Joint Genome Institute"/>
            <consortium name="Mycorrhizal Genomics Consortium"/>
            <person name="Kohler A."/>
            <person name="Kuo A."/>
            <person name="Nagy L.G."/>
            <person name="Floudas D."/>
            <person name="Copeland A."/>
            <person name="Barry K.W."/>
            <person name="Cichocki N."/>
            <person name="Veneault-Fourrey C."/>
            <person name="LaButti K."/>
            <person name="Lindquist E.A."/>
            <person name="Lipzen A."/>
            <person name="Lundell T."/>
            <person name="Morin E."/>
            <person name="Murat C."/>
            <person name="Riley R."/>
            <person name="Ohm R."/>
            <person name="Sun H."/>
            <person name="Tunlid A."/>
            <person name="Henrissat B."/>
            <person name="Grigoriev I.V."/>
            <person name="Hibbett D.S."/>
            <person name="Martin F."/>
        </authorList>
    </citation>
    <scope>NUCLEOTIDE SEQUENCE [LARGE SCALE GENOMIC DNA]</scope>
    <source>
        <strain evidence="1 2">SS14</strain>
    </source>
</reference>
<dbReference type="EMBL" id="KN837161">
    <property type="protein sequence ID" value="KIJ38344.1"/>
    <property type="molecule type" value="Genomic_DNA"/>
</dbReference>
<organism evidence="1 2">
    <name type="scientific">Sphaerobolus stellatus (strain SS14)</name>
    <dbReference type="NCBI Taxonomy" id="990650"/>
    <lineage>
        <taxon>Eukaryota</taxon>
        <taxon>Fungi</taxon>
        <taxon>Dikarya</taxon>
        <taxon>Basidiomycota</taxon>
        <taxon>Agaricomycotina</taxon>
        <taxon>Agaricomycetes</taxon>
        <taxon>Phallomycetidae</taxon>
        <taxon>Geastrales</taxon>
        <taxon>Sphaerobolaceae</taxon>
        <taxon>Sphaerobolus</taxon>
    </lineage>
</organism>
<evidence type="ECO:0000313" key="1">
    <source>
        <dbReference type="EMBL" id="KIJ38344.1"/>
    </source>
</evidence>
<name>A0A0C9UU27_SPHS4</name>
<protein>
    <submittedName>
        <fullName evidence="1">Uncharacterized protein</fullName>
    </submittedName>
</protein>
<dbReference type="Proteomes" id="UP000054279">
    <property type="component" value="Unassembled WGS sequence"/>
</dbReference>
<proteinExistence type="predicted"/>
<keyword evidence="2" id="KW-1185">Reference proteome</keyword>
<evidence type="ECO:0000313" key="2">
    <source>
        <dbReference type="Proteomes" id="UP000054279"/>
    </source>
</evidence>
<dbReference type="HOGENOM" id="CLU_1679081_0_0_1"/>
<dbReference type="AlphaFoldDB" id="A0A0C9UU27"/>
<gene>
    <name evidence="1" type="ORF">M422DRAFT_258995</name>
</gene>
<accession>A0A0C9UU27</accession>